<reference evidence="3" key="1">
    <citation type="submission" date="2021-01" db="EMBL/GenBank/DDBJ databases">
        <authorList>
            <person name="Corre E."/>
            <person name="Pelletier E."/>
            <person name="Niang G."/>
            <person name="Scheremetjew M."/>
            <person name="Finn R."/>
            <person name="Kale V."/>
            <person name="Holt S."/>
            <person name="Cochrane G."/>
            <person name="Meng A."/>
            <person name="Brown T."/>
            <person name="Cohen L."/>
        </authorList>
    </citation>
    <scope>NUCLEOTIDE SEQUENCE</scope>
    <source>
        <strain evidence="3">SM1012Den-03</strain>
    </source>
</reference>
<feature type="transmembrane region" description="Helical" evidence="1">
    <location>
        <begin position="41"/>
        <end position="64"/>
    </location>
</feature>
<dbReference type="PANTHER" id="PTHR45036">
    <property type="entry name" value="METHYLTRANSFERASE LIKE 7B"/>
    <property type="match status" value="1"/>
</dbReference>
<dbReference type="InterPro" id="IPR013216">
    <property type="entry name" value="Methyltransf_11"/>
</dbReference>
<dbReference type="CDD" id="cd02440">
    <property type="entry name" value="AdoMet_MTases"/>
    <property type="match status" value="1"/>
</dbReference>
<protein>
    <recommendedName>
        <fullName evidence="2">Methyltransferase type 11 domain-containing protein</fullName>
    </recommendedName>
</protein>
<organism evidence="3">
    <name type="scientific">Skeletonema marinoi</name>
    <dbReference type="NCBI Taxonomy" id="267567"/>
    <lineage>
        <taxon>Eukaryota</taxon>
        <taxon>Sar</taxon>
        <taxon>Stramenopiles</taxon>
        <taxon>Ochrophyta</taxon>
        <taxon>Bacillariophyta</taxon>
        <taxon>Coscinodiscophyceae</taxon>
        <taxon>Thalassiosirophycidae</taxon>
        <taxon>Thalassiosirales</taxon>
        <taxon>Skeletonemataceae</taxon>
        <taxon>Skeletonema</taxon>
        <taxon>Skeletonema marinoi-dohrnii complex</taxon>
    </lineage>
</organism>
<keyword evidence="1" id="KW-0472">Membrane</keyword>
<dbReference type="EMBL" id="HBGZ01016443">
    <property type="protein sequence ID" value="CAD9605159.1"/>
    <property type="molecule type" value="Transcribed_RNA"/>
</dbReference>
<evidence type="ECO:0000313" key="3">
    <source>
        <dbReference type="EMBL" id="CAD9605159.1"/>
    </source>
</evidence>
<gene>
    <name evidence="3" type="ORF">SMAR0320_LOCUS11758</name>
</gene>
<keyword evidence="1" id="KW-1133">Transmembrane helix</keyword>
<evidence type="ECO:0000256" key="1">
    <source>
        <dbReference type="SAM" id="Phobius"/>
    </source>
</evidence>
<accession>A0A7S2LGF5</accession>
<dbReference type="AlphaFoldDB" id="A0A7S2LGF5"/>
<keyword evidence="1" id="KW-0812">Transmembrane</keyword>
<dbReference type="InterPro" id="IPR029063">
    <property type="entry name" value="SAM-dependent_MTases_sf"/>
</dbReference>
<dbReference type="Pfam" id="PF08241">
    <property type="entry name" value="Methyltransf_11"/>
    <property type="match status" value="1"/>
</dbReference>
<dbReference type="GO" id="GO:0008757">
    <property type="term" value="F:S-adenosylmethionine-dependent methyltransferase activity"/>
    <property type="evidence" value="ECO:0007669"/>
    <property type="project" value="InterPro"/>
</dbReference>
<sequence>MVCPCCFTIPSVIIKLLATASALSYGQRFLTKNSNKWVRRISFGITLIISLILVGIGLFLLVLANNDDLRSRGFANFCAMQNLKDGGPMNEVRCAILNEADISGKVLEFGPGPGTNFKCFVNSTSISEYVGVEPNTYFKEEMMREKEKRGLTFPLDFAPLRGEDYVDVMSESFDVVILTHVLCSVDSVETVLANAERALKPGGKMIIMEHKTAGEGTKLKMFQEVVGPIFNIIGNGCKVLDMTKIIENYLGNRFSVQLDEFEAPLPAFPLLFARPHVKGVATKK</sequence>
<proteinExistence type="predicted"/>
<name>A0A7S2LGF5_9STRA</name>
<dbReference type="SUPFAM" id="SSF53335">
    <property type="entry name" value="S-adenosyl-L-methionine-dependent methyltransferases"/>
    <property type="match status" value="1"/>
</dbReference>
<dbReference type="InterPro" id="IPR052356">
    <property type="entry name" value="Thiol_S-MT"/>
</dbReference>
<feature type="domain" description="Methyltransferase type 11" evidence="2">
    <location>
        <begin position="107"/>
        <end position="207"/>
    </location>
</feature>
<dbReference type="PANTHER" id="PTHR45036:SF1">
    <property type="entry name" value="METHYLTRANSFERASE LIKE 7A"/>
    <property type="match status" value="1"/>
</dbReference>
<dbReference type="Gene3D" id="3.40.50.150">
    <property type="entry name" value="Vaccinia Virus protein VP39"/>
    <property type="match status" value="1"/>
</dbReference>
<evidence type="ECO:0000259" key="2">
    <source>
        <dbReference type="Pfam" id="PF08241"/>
    </source>
</evidence>